<comment type="caution">
    <text evidence="4">The sequence shown here is derived from an EMBL/GenBank/DDBJ whole genome shotgun (WGS) entry which is preliminary data.</text>
</comment>
<evidence type="ECO:0000313" key="5">
    <source>
        <dbReference type="Proteomes" id="UP001183619"/>
    </source>
</evidence>
<dbReference type="Gene3D" id="3.10.105.10">
    <property type="entry name" value="Dipeptide-binding Protein, Domain 3"/>
    <property type="match status" value="1"/>
</dbReference>
<dbReference type="InterPro" id="IPR000914">
    <property type="entry name" value="SBP_5_dom"/>
</dbReference>
<feature type="chain" id="PRO_5046746029" evidence="2">
    <location>
        <begin position="28"/>
        <end position="502"/>
    </location>
</feature>
<organism evidence="4 5">
    <name type="scientific">Corynebacterium felinum</name>
    <dbReference type="NCBI Taxonomy" id="131318"/>
    <lineage>
        <taxon>Bacteria</taxon>
        <taxon>Bacillati</taxon>
        <taxon>Actinomycetota</taxon>
        <taxon>Actinomycetes</taxon>
        <taxon>Mycobacteriales</taxon>
        <taxon>Corynebacteriaceae</taxon>
        <taxon>Corynebacterium</taxon>
    </lineage>
</organism>
<keyword evidence="5" id="KW-1185">Reference proteome</keyword>
<dbReference type="Gene3D" id="3.40.190.10">
    <property type="entry name" value="Periplasmic binding protein-like II"/>
    <property type="match status" value="1"/>
</dbReference>
<evidence type="ECO:0000256" key="1">
    <source>
        <dbReference type="ARBA" id="ARBA00022729"/>
    </source>
</evidence>
<dbReference type="InterPro" id="IPR030678">
    <property type="entry name" value="Peptide/Ni-bd"/>
</dbReference>
<dbReference type="PANTHER" id="PTHR30290:SF38">
    <property type="entry name" value="D,D-DIPEPTIDE-BINDING PERIPLASMIC PROTEIN DDPA-RELATED"/>
    <property type="match status" value="1"/>
</dbReference>
<keyword evidence="1 2" id="KW-0732">Signal</keyword>
<dbReference type="PROSITE" id="PS51257">
    <property type="entry name" value="PROKAR_LIPOPROTEIN"/>
    <property type="match status" value="1"/>
</dbReference>
<dbReference type="RefSeq" id="WP_277105071.1">
    <property type="nucleotide sequence ID" value="NZ_BAAAJS010000021.1"/>
</dbReference>
<feature type="signal peptide" evidence="2">
    <location>
        <begin position="1"/>
        <end position="27"/>
    </location>
</feature>
<dbReference type="CDD" id="cd08494">
    <property type="entry name" value="PBP2_NikA_DppA_OppA_like_6"/>
    <property type="match status" value="1"/>
</dbReference>
<evidence type="ECO:0000256" key="2">
    <source>
        <dbReference type="SAM" id="SignalP"/>
    </source>
</evidence>
<gene>
    <name evidence="4" type="ORF">J2S37_000040</name>
</gene>
<dbReference type="PIRSF" id="PIRSF002741">
    <property type="entry name" value="MppA"/>
    <property type="match status" value="1"/>
</dbReference>
<reference evidence="4 5" key="1">
    <citation type="submission" date="2023-07" db="EMBL/GenBank/DDBJ databases">
        <title>Sequencing the genomes of 1000 actinobacteria strains.</title>
        <authorList>
            <person name="Klenk H.-P."/>
        </authorList>
    </citation>
    <scope>NUCLEOTIDE SEQUENCE [LARGE SCALE GENOMIC DNA]</scope>
    <source>
        <strain evidence="4 5">DSM 44508</strain>
    </source>
</reference>
<name>A0ABU2B4F8_9CORY</name>
<dbReference type="SUPFAM" id="SSF53850">
    <property type="entry name" value="Periplasmic binding protein-like II"/>
    <property type="match status" value="1"/>
</dbReference>
<sequence>MRPTVRHLIPALIATLLLCGCSAGITASQHNTSIPDSITIGTTTAPASLDFTTTAGAAIPQALMGNIYEGLVAIAEDGTITPQLARSWDISDDQRTYTFHLRENVTFSNGDAFNAHTADFSINRVKGDAWTNGLKKHMSIVEHTRVIDDYTLEVRLSHPSNTWLWSMGTLVGAMMSPGGIDTLATRPIGTGPYILDHWAVGTSLSLIARDDYWGTPARNNRVVFRYFLDPIALTNAVRSGTIDTAVGVQAPELIDALLADPHLNVEVGSTNGEVLLSMNHRRAPFNDLNVRKAVFYGIDRQALIDTTWEGYGIDTGATPVAPTDPWYTGSSNYPYDPDKARALLAQAQAVGTDIAITVPTLPYAQAASELLYSQLTDIGFDVTLESAEFPAVWLSQVFKGHNYDMSLIAHVEPRDIGTIFGNPDYYLGVDSPRVQALLDDADRSAPEDYALMMGRAVEAIMDEAAAVTLYNLPWIVVSNKRVVGVPTNTVSDGLRVANIHLQ</sequence>
<feature type="domain" description="Solute-binding protein family 5" evidence="3">
    <location>
        <begin position="79"/>
        <end position="409"/>
    </location>
</feature>
<protein>
    <submittedName>
        <fullName evidence="4">Peptide/nickel transport system substrate-binding protein</fullName>
    </submittedName>
</protein>
<proteinExistence type="predicted"/>
<evidence type="ECO:0000259" key="3">
    <source>
        <dbReference type="Pfam" id="PF00496"/>
    </source>
</evidence>
<evidence type="ECO:0000313" key="4">
    <source>
        <dbReference type="EMBL" id="MDR7353502.1"/>
    </source>
</evidence>
<dbReference type="InterPro" id="IPR039424">
    <property type="entry name" value="SBP_5"/>
</dbReference>
<dbReference type="Proteomes" id="UP001183619">
    <property type="component" value="Unassembled WGS sequence"/>
</dbReference>
<dbReference type="Pfam" id="PF00496">
    <property type="entry name" value="SBP_bac_5"/>
    <property type="match status" value="1"/>
</dbReference>
<accession>A0ABU2B4F8</accession>
<dbReference type="EMBL" id="JAVDYF010000001">
    <property type="protein sequence ID" value="MDR7353502.1"/>
    <property type="molecule type" value="Genomic_DNA"/>
</dbReference>
<dbReference type="PANTHER" id="PTHR30290">
    <property type="entry name" value="PERIPLASMIC BINDING COMPONENT OF ABC TRANSPORTER"/>
    <property type="match status" value="1"/>
</dbReference>